<dbReference type="Proteomes" id="UP000186817">
    <property type="component" value="Unassembled WGS sequence"/>
</dbReference>
<dbReference type="EMBL" id="LSRX01000264">
    <property type="protein sequence ID" value="OLQ02435.1"/>
    <property type="molecule type" value="Genomic_DNA"/>
</dbReference>
<dbReference type="OrthoDB" id="423410at2759"/>
<name>A0A1Q9E4U6_SYMMI</name>
<dbReference type="InterPro" id="IPR029058">
    <property type="entry name" value="AB_hydrolase_fold"/>
</dbReference>
<gene>
    <name evidence="1" type="ORF">AK812_SmicGene14734</name>
</gene>
<reference evidence="1 2" key="1">
    <citation type="submission" date="2016-02" db="EMBL/GenBank/DDBJ databases">
        <title>Genome analysis of coral dinoflagellate symbionts highlights evolutionary adaptations to a symbiotic lifestyle.</title>
        <authorList>
            <person name="Aranda M."/>
            <person name="Li Y."/>
            <person name="Liew Y.J."/>
            <person name="Baumgarten S."/>
            <person name="Simakov O."/>
            <person name="Wilson M."/>
            <person name="Piel J."/>
            <person name="Ashoor H."/>
            <person name="Bougouffa S."/>
            <person name="Bajic V.B."/>
            <person name="Ryu T."/>
            <person name="Ravasi T."/>
            <person name="Bayer T."/>
            <person name="Micklem G."/>
            <person name="Kim H."/>
            <person name="Bhak J."/>
            <person name="Lajeunesse T.C."/>
            <person name="Voolstra C.R."/>
        </authorList>
    </citation>
    <scope>NUCLEOTIDE SEQUENCE [LARGE SCALE GENOMIC DNA]</scope>
    <source>
        <strain evidence="1 2">CCMP2467</strain>
    </source>
</reference>
<dbReference type="AlphaFoldDB" id="A0A1Q9E4U6"/>
<protein>
    <submittedName>
        <fullName evidence="1">Uncharacterized protein</fullName>
    </submittedName>
</protein>
<keyword evidence="2" id="KW-1185">Reference proteome</keyword>
<accession>A0A1Q9E4U6</accession>
<evidence type="ECO:0000313" key="1">
    <source>
        <dbReference type="EMBL" id="OLQ02435.1"/>
    </source>
</evidence>
<organism evidence="1 2">
    <name type="scientific">Symbiodinium microadriaticum</name>
    <name type="common">Dinoflagellate</name>
    <name type="synonym">Zooxanthella microadriatica</name>
    <dbReference type="NCBI Taxonomy" id="2951"/>
    <lineage>
        <taxon>Eukaryota</taxon>
        <taxon>Sar</taxon>
        <taxon>Alveolata</taxon>
        <taxon>Dinophyceae</taxon>
        <taxon>Suessiales</taxon>
        <taxon>Symbiodiniaceae</taxon>
        <taxon>Symbiodinium</taxon>
    </lineage>
</organism>
<dbReference type="Gene3D" id="3.40.50.1820">
    <property type="entry name" value="alpha/beta hydrolase"/>
    <property type="match status" value="1"/>
</dbReference>
<evidence type="ECO:0000313" key="2">
    <source>
        <dbReference type="Proteomes" id="UP000186817"/>
    </source>
</evidence>
<proteinExistence type="predicted"/>
<comment type="caution">
    <text evidence="1">The sequence shown here is derived from an EMBL/GenBank/DDBJ whole genome shotgun (WGS) entry which is preliminary data.</text>
</comment>
<dbReference type="SUPFAM" id="SSF53474">
    <property type="entry name" value="alpha/beta-Hydrolases"/>
    <property type="match status" value="1"/>
</dbReference>
<sequence>MDAKPVGGSCYPCPGAGHGSDLAFLFENPSKIDVDGKVVQGAKLTDRLQGAYTNFIWYEGNTTENIADAHESQEDSRLNVLLPDWYPYDPERGNAMRFDAGVSQEVEHYRAEECDFWDEQVCQRLDRFQFPRH</sequence>